<dbReference type="RefSeq" id="WP_425352522.1">
    <property type="nucleotide sequence ID" value="NZ_JAGGKY010000001.1"/>
</dbReference>
<proteinExistence type="predicted"/>
<keyword evidence="3 5" id="KW-1133">Transmembrane helix</keyword>
<dbReference type="InterPro" id="IPR003810">
    <property type="entry name" value="Mntp/YtaF"/>
</dbReference>
<reference evidence="6" key="2">
    <citation type="submission" date="2020-09" db="EMBL/GenBank/DDBJ databases">
        <authorList>
            <person name="Sun Q."/>
            <person name="Zhou Y."/>
        </authorList>
    </citation>
    <scope>NUCLEOTIDE SEQUENCE</scope>
    <source>
        <strain evidence="6">CGMCC 1.12153</strain>
    </source>
</reference>
<dbReference type="Proteomes" id="UP000660110">
    <property type="component" value="Unassembled WGS sequence"/>
</dbReference>
<feature type="transmembrane region" description="Helical" evidence="5">
    <location>
        <begin position="67"/>
        <end position="85"/>
    </location>
</feature>
<dbReference type="PANTHER" id="PTHR35529:SF2">
    <property type="entry name" value="SPORULATION PROTEIN YTAF-RELATED"/>
    <property type="match status" value="1"/>
</dbReference>
<dbReference type="Pfam" id="PF02659">
    <property type="entry name" value="Mntp"/>
    <property type="match status" value="1"/>
</dbReference>
<evidence type="ECO:0000256" key="1">
    <source>
        <dbReference type="ARBA" id="ARBA00022475"/>
    </source>
</evidence>
<accession>A0A917ESP2</accession>
<feature type="transmembrane region" description="Helical" evidence="5">
    <location>
        <begin position="40"/>
        <end position="61"/>
    </location>
</feature>
<comment type="caution">
    <text evidence="6">The sequence shown here is derived from an EMBL/GenBank/DDBJ whole genome shotgun (WGS) entry which is preliminary data.</text>
</comment>
<organism evidence="6 7">
    <name type="scientific">Halobacillus andaensis</name>
    <dbReference type="NCBI Taxonomy" id="1176239"/>
    <lineage>
        <taxon>Bacteria</taxon>
        <taxon>Bacillati</taxon>
        <taxon>Bacillota</taxon>
        <taxon>Bacilli</taxon>
        <taxon>Bacillales</taxon>
        <taxon>Bacillaceae</taxon>
        <taxon>Halobacillus</taxon>
    </lineage>
</organism>
<evidence type="ECO:0000313" key="6">
    <source>
        <dbReference type="EMBL" id="GGF06304.1"/>
    </source>
</evidence>
<evidence type="ECO:0000256" key="5">
    <source>
        <dbReference type="SAM" id="Phobius"/>
    </source>
</evidence>
<reference evidence="6" key="1">
    <citation type="journal article" date="2014" name="Int. J. Syst. Evol. Microbiol.">
        <title>Complete genome sequence of Corynebacterium casei LMG S-19264T (=DSM 44701T), isolated from a smear-ripened cheese.</title>
        <authorList>
            <consortium name="US DOE Joint Genome Institute (JGI-PGF)"/>
            <person name="Walter F."/>
            <person name="Albersmeier A."/>
            <person name="Kalinowski J."/>
            <person name="Ruckert C."/>
        </authorList>
    </citation>
    <scope>NUCLEOTIDE SEQUENCE</scope>
    <source>
        <strain evidence="6">CGMCC 1.12153</strain>
    </source>
</reference>
<feature type="transmembrane region" description="Helical" evidence="5">
    <location>
        <begin position="182"/>
        <end position="199"/>
    </location>
</feature>
<keyword evidence="1" id="KW-1003">Cell membrane</keyword>
<dbReference type="PANTHER" id="PTHR35529">
    <property type="entry name" value="MANGANESE EFFLUX PUMP MNTP-RELATED"/>
    <property type="match status" value="1"/>
</dbReference>
<evidence type="ECO:0000256" key="4">
    <source>
        <dbReference type="ARBA" id="ARBA00023136"/>
    </source>
</evidence>
<evidence type="ECO:0000313" key="7">
    <source>
        <dbReference type="Proteomes" id="UP000660110"/>
    </source>
</evidence>
<gene>
    <name evidence="6" type="ORF">GCM10010954_00870</name>
</gene>
<dbReference type="EMBL" id="BMEL01000001">
    <property type="protein sequence ID" value="GGF06304.1"/>
    <property type="molecule type" value="Genomic_DNA"/>
</dbReference>
<dbReference type="AlphaFoldDB" id="A0A917ESP2"/>
<feature type="transmembrane region" description="Helical" evidence="5">
    <location>
        <begin position="6"/>
        <end position="28"/>
    </location>
</feature>
<evidence type="ECO:0008006" key="8">
    <source>
        <dbReference type="Google" id="ProtNLM"/>
    </source>
</evidence>
<feature type="transmembrane region" description="Helical" evidence="5">
    <location>
        <begin position="152"/>
        <end position="170"/>
    </location>
</feature>
<evidence type="ECO:0000256" key="3">
    <source>
        <dbReference type="ARBA" id="ARBA00022989"/>
    </source>
</evidence>
<keyword evidence="7" id="KW-1185">Reference proteome</keyword>
<evidence type="ECO:0000256" key="2">
    <source>
        <dbReference type="ARBA" id="ARBA00022692"/>
    </source>
</evidence>
<name>A0A917ESP2_HALAA</name>
<sequence length="200" mass="21353">MLGTGFLTLLFVIAVSIDSFGIGCMIGLKKIYLSFKGICGIALLSGLCYLCSASVGHLLLPYINPQLFEWLAALSFVGLGLFFIWSNKKSSDPKHDESIWTQPTRVLKSPEDADVDHSGGIHGKEVVLLGAALSLDTIGAGFSGVFIGLPPFYTAGLIILATCVMLYGGLKSGEKFSSKTEYFSMLPGILLIIIGLIKLV</sequence>
<feature type="transmembrane region" description="Helical" evidence="5">
    <location>
        <begin position="126"/>
        <end position="146"/>
    </location>
</feature>
<protein>
    <recommendedName>
        <fullName evidence="8">Sporulation membrane protein YtaF</fullName>
    </recommendedName>
</protein>
<keyword evidence="2 5" id="KW-0812">Transmembrane</keyword>
<keyword evidence="4 5" id="KW-0472">Membrane</keyword>